<dbReference type="STRING" id="53254.SAMN05660750_00781"/>
<sequence>MAKVIVWNLMTLEGFFEGREKWDLGFHEDAWGEELSDLSKEFGRKAGLLVFGRVTYEGMKAYWTTAAEEEGEIKAFMNALPKLVASRSLTASDWNNTTVTADIAGEIARHKALPGKDIYVFGSAELTESLLAAGLVDEIMIAVAPVTIGQGTPLFKPGEEKRRFALIAARPLANGTVILHYGVKRAG</sequence>
<dbReference type="GO" id="GO:0009231">
    <property type="term" value="P:riboflavin biosynthetic process"/>
    <property type="evidence" value="ECO:0007669"/>
    <property type="project" value="InterPro"/>
</dbReference>
<dbReference type="GO" id="GO:0008703">
    <property type="term" value="F:5-amino-6-(5-phosphoribosylamino)uracil reductase activity"/>
    <property type="evidence" value="ECO:0007669"/>
    <property type="project" value="InterPro"/>
</dbReference>
<dbReference type="OrthoDB" id="7342392at2"/>
<proteinExistence type="predicted"/>
<evidence type="ECO:0000313" key="2">
    <source>
        <dbReference type="EMBL" id="KQK29643.1"/>
    </source>
</evidence>
<dbReference type="Pfam" id="PF01872">
    <property type="entry name" value="RibD_C"/>
    <property type="match status" value="1"/>
</dbReference>
<dbReference type="Proteomes" id="UP000190130">
    <property type="component" value="Unassembled WGS sequence"/>
</dbReference>
<keyword evidence="4" id="KW-1185">Reference proteome</keyword>
<dbReference type="Gene3D" id="3.40.430.10">
    <property type="entry name" value="Dihydrofolate Reductase, subunit A"/>
    <property type="match status" value="1"/>
</dbReference>
<dbReference type="PANTHER" id="PTHR38011">
    <property type="entry name" value="DIHYDROFOLATE REDUCTASE FAMILY PROTEIN (AFU_ORTHOLOGUE AFUA_8G06820)"/>
    <property type="match status" value="1"/>
</dbReference>
<dbReference type="SUPFAM" id="SSF53597">
    <property type="entry name" value="Dihydrofolate reductase-like"/>
    <property type="match status" value="1"/>
</dbReference>
<protein>
    <submittedName>
        <fullName evidence="3">Dihydrofolate reductase</fullName>
    </submittedName>
    <submittedName>
        <fullName evidence="2">Riboflavin biosynthesis protein RibD</fullName>
    </submittedName>
</protein>
<dbReference type="InterPro" id="IPR050765">
    <property type="entry name" value="Riboflavin_Biosynth_HTPR"/>
</dbReference>
<reference evidence="3 5" key="2">
    <citation type="submission" date="2017-02" db="EMBL/GenBank/DDBJ databases">
        <authorList>
            <person name="Peterson S.W."/>
        </authorList>
    </citation>
    <scope>NUCLEOTIDE SEQUENCE [LARGE SCALE GENOMIC DNA]</scope>
    <source>
        <strain evidence="3 5">DSM 9653</strain>
    </source>
</reference>
<dbReference type="AlphaFoldDB" id="A0A0Q3KJ85"/>
<organism evidence="2 4">
    <name type="scientific">Bosea thiooxidans</name>
    <dbReference type="NCBI Taxonomy" id="53254"/>
    <lineage>
        <taxon>Bacteria</taxon>
        <taxon>Pseudomonadati</taxon>
        <taxon>Pseudomonadota</taxon>
        <taxon>Alphaproteobacteria</taxon>
        <taxon>Hyphomicrobiales</taxon>
        <taxon>Boseaceae</taxon>
        <taxon>Bosea</taxon>
    </lineage>
</organism>
<dbReference type="InterPro" id="IPR024072">
    <property type="entry name" value="DHFR-like_dom_sf"/>
</dbReference>
<evidence type="ECO:0000313" key="4">
    <source>
        <dbReference type="Proteomes" id="UP000051562"/>
    </source>
</evidence>
<dbReference type="Proteomes" id="UP000051562">
    <property type="component" value="Unassembled WGS sequence"/>
</dbReference>
<dbReference type="RefSeq" id="WP_055729087.1">
    <property type="nucleotide sequence ID" value="NZ_FUYX01000002.1"/>
</dbReference>
<dbReference type="PANTHER" id="PTHR38011:SF11">
    <property type="entry name" value="2,5-DIAMINO-6-RIBOSYLAMINO-4(3H)-PYRIMIDINONE 5'-PHOSPHATE REDUCTASE"/>
    <property type="match status" value="1"/>
</dbReference>
<reference evidence="2 4" key="1">
    <citation type="submission" date="2015-10" db="EMBL/GenBank/DDBJ databases">
        <title>Draft genome of Bosea thiooxidans.</title>
        <authorList>
            <person name="Wang X."/>
        </authorList>
    </citation>
    <scope>NUCLEOTIDE SEQUENCE [LARGE SCALE GENOMIC DNA]</scope>
    <source>
        <strain evidence="2 4">CGMCC 9174</strain>
    </source>
</reference>
<dbReference type="InterPro" id="IPR002734">
    <property type="entry name" value="RibDG_C"/>
</dbReference>
<evidence type="ECO:0000313" key="5">
    <source>
        <dbReference type="Proteomes" id="UP000190130"/>
    </source>
</evidence>
<name>A0A0Q3KJ85_9HYPH</name>
<feature type="domain" description="Bacterial bifunctional deaminase-reductase C-terminal" evidence="1">
    <location>
        <begin position="3"/>
        <end position="177"/>
    </location>
</feature>
<evidence type="ECO:0000313" key="3">
    <source>
        <dbReference type="EMBL" id="SKB45734.1"/>
    </source>
</evidence>
<dbReference type="EMBL" id="FUYX01000002">
    <property type="protein sequence ID" value="SKB45734.1"/>
    <property type="molecule type" value="Genomic_DNA"/>
</dbReference>
<evidence type="ECO:0000259" key="1">
    <source>
        <dbReference type="Pfam" id="PF01872"/>
    </source>
</evidence>
<accession>A0A0Q3KJ85</accession>
<dbReference type="EMBL" id="LMAR01000046">
    <property type="protein sequence ID" value="KQK29643.1"/>
    <property type="molecule type" value="Genomic_DNA"/>
</dbReference>
<gene>
    <name evidence="2" type="ORF">ARD30_16890</name>
    <name evidence="3" type="ORF">SAMN05660750_00781</name>
</gene>